<accession>A0AAX4JCR0</accession>
<dbReference type="AlphaFoldDB" id="A0AAX4JCR0"/>
<feature type="domain" description="Peptidase A2" evidence="3">
    <location>
        <begin position="86"/>
        <end position="100"/>
    </location>
</feature>
<dbReference type="CDD" id="cd00303">
    <property type="entry name" value="retropepsin_like"/>
    <property type="match status" value="1"/>
</dbReference>
<keyword evidence="1" id="KW-0064">Aspartyl protease</keyword>
<dbReference type="InterPro" id="IPR001995">
    <property type="entry name" value="Peptidase_A2_cat"/>
</dbReference>
<dbReference type="GO" id="GO:0004190">
    <property type="term" value="F:aspartic-type endopeptidase activity"/>
    <property type="evidence" value="ECO:0007669"/>
    <property type="project" value="UniProtKB-KW"/>
</dbReference>
<keyword evidence="4" id="KW-0808">Transferase</keyword>
<dbReference type="RefSeq" id="XP_065329930.1">
    <property type="nucleotide sequence ID" value="XM_065473858.1"/>
</dbReference>
<gene>
    <name evidence="4" type="ORF">VNE69_06105</name>
</gene>
<dbReference type="Gene3D" id="2.40.70.10">
    <property type="entry name" value="Acid Proteases"/>
    <property type="match status" value="1"/>
</dbReference>
<dbReference type="EMBL" id="CP142731">
    <property type="protein sequence ID" value="WUR03785.1"/>
    <property type="molecule type" value="Genomic_DNA"/>
</dbReference>
<dbReference type="SUPFAM" id="SSF50630">
    <property type="entry name" value="Acid proteases"/>
    <property type="match status" value="1"/>
</dbReference>
<dbReference type="InterPro" id="IPR043502">
    <property type="entry name" value="DNA/RNA_pol_sf"/>
</dbReference>
<keyword evidence="2" id="KW-0378">Hydrolase</keyword>
<evidence type="ECO:0000259" key="3">
    <source>
        <dbReference type="PROSITE" id="PS50175"/>
    </source>
</evidence>
<protein>
    <submittedName>
        <fullName evidence="4">Reverse transcriptase domain-containing protein</fullName>
    </submittedName>
</protein>
<evidence type="ECO:0000256" key="2">
    <source>
        <dbReference type="ARBA" id="ARBA00022801"/>
    </source>
</evidence>
<organism evidence="4 5">
    <name type="scientific">Vairimorpha necatrix</name>
    <dbReference type="NCBI Taxonomy" id="6039"/>
    <lineage>
        <taxon>Eukaryota</taxon>
        <taxon>Fungi</taxon>
        <taxon>Fungi incertae sedis</taxon>
        <taxon>Microsporidia</taxon>
        <taxon>Nosematidae</taxon>
        <taxon>Vairimorpha</taxon>
    </lineage>
</organism>
<proteinExistence type="predicted"/>
<evidence type="ECO:0000256" key="1">
    <source>
        <dbReference type="ARBA" id="ARBA00022750"/>
    </source>
</evidence>
<keyword evidence="4" id="KW-0548">Nucleotidyltransferase</keyword>
<dbReference type="GO" id="GO:0006508">
    <property type="term" value="P:proteolysis"/>
    <property type="evidence" value="ECO:0007669"/>
    <property type="project" value="InterPro"/>
</dbReference>
<reference evidence="4" key="1">
    <citation type="journal article" date="2024" name="BMC Genomics">
        <title>Functional annotation of a divergent genome using sequence and structure-based similarity.</title>
        <authorList>
            <person name="Svedberg D."/>
            <person name="Winiger R.R."/>
            <person name="Berg A."/>
            <person name="Sharma H."/>
            <person name="Tellgren-Roth C."/>
            <person name="Debrunner-Vossbrinck B.A."/>
            <person name="Vossbrinck C.R."/>
            <person name="Barandun J."/>
        </authorList>
    </citation>
    <scope>NUCLEOTIDE SEQUENCE</scope>
    <source>
        <strain evidence="4">Illinois isolate</strain>
    </source>
</reference>
<evidence type="ECO:0000313" key="4">
    <source>
        <dbReference type="EMBL" id="WUR03785.1"/>
    </source>
</evidence>
<name>A0AAX4JCR0_9MICR</name>
<dbReference type="InterPro" id="IPR001969">
    <property type="entry name" value="Aspartic_peptidase_AS"/>
</dbReference>
<dbReference type="PROSITE" id="PS50175">
    <property type="entry name" value="ASP_PROT_RETROV"/>
    <property type="match status" value="1"/>
</dbReference>
<dbReference type="Gene3D" id="3.10.10.10">
    <property type="entry name" value="HIV Type 1 Reverse Transcriptase, subunit A, domain 1"/>
    <property type="match status" value="1"/>
</dbReference>
<evidence type="ECO:0000313" key="5">
    <source>
        <dbReference type="Proteomes" id="UP001334084"/>
    </source>
</evidence>
<dbReference type="SUPFAM" id="SSF56672">
    <property type="entry name" value="DNA/RNA polymerases"/>
    <property type="match status" value="1"/>
</dbReference>
<dbReference type="Proteomes" id="UP001334084">
    <property type="component" value="Chromosome 6"/>
</dbReference>
<dbReference type="GO" id="GO:0003964">
    <property type="term" value="F:RNA-directed DNA polymerase activity"/>
    <property type="evidence" value="ECO:0007669"/>
    <property type="project" value="UniProtKB-KW"/>
</dbReference>
<sequence length="244" mass="27751">METKVLINNKDSLSWEYIYRALRNVKCENVPRYTEVARGEQMEVDAIRRKVSQKKNWKMEKKEKIRFNDTRVTLKAASLNNSEAKFKVLIDTGADLNLIRPELLLNKTIVSPSKQQLRAANGSKIKIIGETVAKIKIEGMIFEDNFIITRDITIPCIIGHGLLDKYKVTLKFGDNRMELKSVLMAKGKAIVIQLGGAKEDIASKIVKEYLDLGIIRPSESAWRSPIIIVPKRMGLTCYVWTIEG</sequence>
<dbReference type="PROSITE" id="PS00141">
    <property type="entry name" value="ASP_PROTEASE"/>
    <property type="match status" value="1"/>
</dbReference>
<dbReference type="GeneID" id="90541602"/>
<keyword evidence="1" id="KW-0645">Protease</keyword>
<keyword evidence="4" id="KW-0695">RNA-directed DNA polymerase</keyword>
<keyword evidence="5" id="KW-1185">Reference proteome</keyword>
<dbReference type="KEGG" id="vnx:VNE69_06105"/>
<dbReference type="InterPro" id="IPR021109">
    <property type="entry name" value="Peptidase_aspartic_dom_sf"/>
</dbReference>